<dbReference type="AlphaFoldDB" id="A0A9Q0FSJ5"/>
<sequence length="739" mass="81664">MYVRIFKLCRVFRSSNGKWLIGYFVMAAIINRGTNSGAFGKGPILEVNHPRKPLFFSRWSKDYIQKGLKEGRLVSLYIENIPSGWFPSDVFREMARFGVVMDGFIPGKLTWSRIRYGFVRFEKKGDVNGLVERISKNGNGMLQVKVARDRKLWGGSIKGSQIQRQPRVIRDNRMVRERITYSQVAGADSSSSSKLDNNALARNDADIVFSPTKVIMDKLKTCAFGMLKIDVPAGTIEEAFRTYAGVSVDVKTLGGEYVLISFDSKESMSKCIHDGVHWMSELFLLIKEWKEGDFASNRVCWLNIYGAPPQAWCEDFFKCVTIRAGKFIRLFNDLEGSNNLDVAKVQIMTTYKEPINRLLKVLIGGQHFDFSVVEAQPPCPTPLSSISTGQNSHLKRVSDSSDDRCNSGSGVNESPDPFRILETIKRLGKGEAVRLDDSNKACVGSGQSLLGKAPNGRVFNVSACVHGNNTHIAESSHYPRRVSTSGGELLENMACTSDGVASDLGGAYVDGMQGNKASSVSPGIEKDSSRLKEMCGPLDSYTCSPGINLGFNKMCSSKLSPEDSLIQGCPYVELEKGIAKGQLVRPVGEEVEVVASESDGVSKAEKESFSYHDDVDISLQVLQKHFRILLERSKSNKNMRMGSRGRWKKIKKLTKDESVRTLHSGESSTQESNIIMGNCRATAASGSIASFKSAEVEKTLNITKELGLEFAGHAEDLEKLVEGMVDKERADWEASRVTL</sequence>
<dbReference type="GO" id="GO:0003676">
    <property type="term" value="F:nucleic acid binding"/>
    <property type="evidence" value="ECO:0007669"/>
    <property type="project" value="InterPro"/>
</dbReference>
<gene>
    <name evidence="2" type="ORF">Tsubulata_005119</name>
</gene>
<feature type="compositionally biased region" description="Basic and acidic residues" evidence="1">
    <location>
        <begin position="396"/>
        <end position="405"/>
    </location>
</feature>
<proteinExistence type="predicted"/>
<evidence type="ECO:0008006" key="4">
    <source>
        <dbReference type="Google" id="ProtNLM"/>
    </source>
</evidence>
<dbReference type="Proteomes" id="UP001141552">
    <property type="component" value="Unassembled WGS sequence"/>
</dbReference>
<keyword evidence="3" id="KW-1185">Reference proteome</keyword>
<feature type="compositionally biased region" description="Polar residues" evidence="1">
    <location>
        <begin position="382"/>
        <end position="392"/>
    </location>
</feature>
<evidence type="ECO:0000313" key="2">
    <source>
        <dbReference type="EMBL" id="KAJ4836738.1"/>
    </source>
</evidence>
<feature type="region of interest" description="Disordered" evidence="1">
    <location>
        <begin position="381"/>
        <end position="414"/>
    </location>
</feature>
<dbReference type="PANTHER" id="PTHR34427:SF5">
    <property type="entry name" value="DUF4283 DOMAIN-CONTAINING PROTEIN"/>
    <property type="match status" value="1"/>
</dbReference>
<comment type="caution">
    <text evidence="2">The sequence shown here is derived from an EMBL/GenBank/DDBJ whole genome shotgun (WGS) entry which is preliminary data.</text>
</comment>
<evidence type="ECO:0000313" key="3">
    <source>
        <dbReference type="Proteomes" id="UP001141552"/>
    </source>
</evidence>
<organism evidence="2 3">
    <name type="scientific">Turnera subulata</name>
    <dbReference type="NCBI Taxonomy" id="218843"/>
    <lineage>
        <taxon>Eukaryota</taxon>
        <taxon>Viridiplantae</taxon>
        <taxon>Streptophyta</taxon>
        <taxon>Embryophyta</taxon>
        <taxon>Tracheophyta</taxon>
        <taxon>Spermatophyta</taxon>
        <taxon>Magnoliopsida</taxon>
        <taxon>eudicotyledons</taxon>
        <taxon>Gunneridae</taxon>
        <taxon>Pentapetalae</taxon>
        <taxon>rosids</taxon>
        <taxon>fabids</taxon>
        <taxon>Malpighiales</taxon>
        <taxon>Passifloraceae</taxon>
        <taxon>Turnera</taxon>
    </lineage>
</organism>
<reference evidence="2" key="2">
    <citation type="journal article" date="2023" name="Plants (Basel)">
        <title>Annotation of the Turnera subulata (Passifloraceae) Draft Genome Reveals the S-Locus Evolved after the Divergence of Turneroideae from Passifloroideae in a Stepwise Manner.</title>
        <authorList>
            <person name="Henning P.M."/>
            <person name="Roalson E.H."/>
            <person name="Mir W."/>
            <person name="McCubbin A.G."/>
            <person name="Shore J.S."/>
        </authorList>
    </citation>
    <scope>NUCLEOTIDE SEQUENCE</scope>
    <source>
        <strain evidence="2">F60SS</strain>
    </source>
</reference>
<dbReference type="CDD" id="cd00590">
    <property type="entry name" value="RRM_SF"/>
    <property type="match status" value="1"/>
</dbReference>
<dbReference type="PANTHER" id="PTHR34427">
    <property type="entry name" value="DUF4283 DOMAIN PROTEIN"/>
    <property type="match status" value="1"/>
</dbReference>
<protein>
    <recommendedName>
        <fullName evidence="4">RRM domain-containing protein</fullName>
    </recommendedName>
</protein>
<reference evidence="2" key="1">
    <citation type="submission" date="2022-02" db="EMBL/GenBank/DDBJ databases">
        <authorList>
            <person name="Henning P.M."/>
            <person name="McCubbin A.G."/>
            <person name="Shore J.S."/>
        </authorList>
    </citation>
    <scope>NUCLEOTIDE SEQUENCE</scope>
    <source>
        <strain evidence="2">F60SS</strain>
        <tissue evidence="2">Leaves</tissue>
    </source>
</reference>
<dbReference type="OrthoDB" id="1838708at2759"/>
<accession>A0A9Q0FSJ5</accession>
<dbReference type="SUPFAM" id="SSF54928">
    <property type="entry name" value="RNA-binding domain, RBD"/>
    <property type="match status" value="1"/>
</dbReference>
<evidence type="ECO:0000256" key="1">
    <source>
        <dbReference type="SAM" id="MobiDB-lite"/>
    </source>
</evidence>
<name>A0A9Q0FSJ5_9ROSI</name>
<dbReference type="InterPro" id="IPR035979">
    <property type="entry name" value="RBD_domain_sf"/>
</dbReference>
<dbReference type="EMBL" id="JAKUCV010004026">
    <property type="protein sequence ID" value="KAJ4836738.1"/>
    <property type="molecule type" value="Genomic_DNA"/>
</dbReference>